<dbReference type="eggNOG" id="COG1595">
    <property type="taxonomic scope" value="Bacteria"/>
</dbReference>
<reference evidence="7 8" key="2">
    <citation type="journal article" date="2003" name="DNA Res.">
        <title>Complete genome structure of Gloeobacter violaceus PCC 7421, a cyanobacterium that lacks thylakoids (supplement).</title>
        <authorList>
            <person name="Nakamura Y."/>
            <person name="Kaneko T."/>
            <person name="Sato S."/>
            <person name="Mimuro M."/>
            <person name="Miyashita H."/>
            <person name="Tsuchiya T."/>
            <person name="Sasamoto S."/>
            <person name="Watanabe A."/>
            <person name="Kawashima K."/>
            <person name="Kishida Y."/>
            <person name="Kiyokawa C."/>
            <person name="Kohara M."/>
            <person name="Matsumoto M."/>
            <person name="Matsuno A."/>
            <person name="Nakazaki N."/>
            <person name="Shimpo S."/>
            <person name="Takeuchi C."/>
            <person name="Yamada M."/>
            <person name="Tabata S."/>
        </authorList>
    </citation>
    <scope>NUCLEOTIDE SEQUENCE [LARGE SCALE GENOMIC DNA]</scope>
    <source>
        <strain evidence="8">ATCC 29082 / PCC 7421</strain>
    </source>
</reference>
<feature type="region of interest" description="Disordered" evidence="5">
    <location>
        <begin position="1"/>
        <end position="29"/>
    </location>
</feature>
<keyword evidence="4" id="KW-0804">Transcription</keyword>
<evidence type="ECO:0000256" key="5">
    <source>
        <dbReference type="SAM" id="MobiDB-lite"/>
    </source>
</evidence>
<dbReference type="GO" id="GO:0006355">
    <property type="term" value="P:regulation of DNA-templated transcription"/>
    <property type="evidence" value="ECO:0000318"/>
    <property type="project" value="GO_Central"/>
</dbReference>
<dbReference type="AlphaFoldDB" id="Q7NMP2"/>
<evidence type="ECO:0000256" key="3">
    <source>
        <dbReference type="ARBA" id="ARBA00023125"/>
    </source>
</evidence>
<dbReference type="PANTHER" id="PTHR30385:SF7">
    <property type="entry name" value="RNA POLYMERASE SIGMA FACTOR FLIA"/>
    <property type="match status" value="1"/>
</dbReference>
<dbReference type="STRING" id="251221.gene:10758199"/>
<dbReference type="Gene3D" id="1.10.10.10">
    <property type="entry name" value="Winged helix-like DNA-binding domain superfamily/Winged helix DNA-binding domain"/>
    <property type="match status" value="1"/>
</dbReference>
<dbReference type="Pfam" id="PF04545">
    <property type="entry name" value="Sigma70_r4"/>
    <property type="match status" value="1"/>
</dbReference>
<dbReference type="Proteomes" id="UP000000557">
    <property type="component" value="Chromosome"/>
</dbReference>
<dbReference type="KEGG" id="gvi:glr0723"/>
<dbReference type="SUPFAM" id="SSF88659">
    <property type="entry name" value="Sigma3 and sigma4 domains of RNA polymerase sigma factors"/>
    <property type="match status" value="1"/>
</dbReference>
<feature type="domain" description="RNA polymerase sigma-70 region 4" evidence="6">
    <location>
        <begin position="330"/>
        <end position="374"/>
    </location>
</feature>
<dbReference type="GO" id="GO:0006352">
    <property type="term" value="P:DNA-templated transcription initiation"/>
    <property type="evidence" value="ECO:0007669"/>
    <property type="project" value="InterPro"/>
</dbReference>
<dbReference type="EnsemblBacteria" id="BAC88664">
    <property type="protein sequence ID" value="BAC88664"/>
    <property type="gene ID" value="BAC88664"/>
</dbReference>
<dbReference type="EMBL" id="BA000045">
    <property type="protein sequence ID" value="BAC88664.1"/>
    <property type="molecule type" value="Genomic_DNA"/>
</dbReference>
<dbReference type="GO" id="GO:0003677">
    <property type="term" value="F:DNA binding"/>
    <property type="evidence" value="ECO:0007669"/>
    <property type="project" value="UniProtKB-KW"/>
</dbReference>
<evidence type="ECO:0000313" key="7">
    <source>
        <dbReference type="EMBL" id="BAC88664.1"/>
    </source>
</evidence>
<dbReference type="PhylomeDB" id="Q7NMP2"/>
<keyword evidence="2" id="KW-0731">Sigma factor</keyword>
<name>Q7NMP2_GLOVI</name>
<evidence type="ECO:0000313" key="8">
    <source>
        <dbReference type="Proteomes" id="UP000000557"/>
    </source>
</evidence>
<accession>Q7NMP2</accession>
<reference evidence="7 8" key="1">
    <citation type="journal article" date="2003" name="DNA Res.">
        <title>Complete genome structure of Gloeobacter violaceus PCC 7421, a cyanobacterium that lacks thylakoids.</title>
        <authorList>
            <person name="Nakamura Y."/>
            <person name="Kaneko T."/>
            <person name="Sato S."/>
            <person name="Mimuro M."/>
            <person name="Miyashita H."/>
            <person name="Tsuchiya T."/>
            <person name="Sasamoto S."/>
            <person name="Watanabe A."/>
            <person name="Kawashima K."/>
            <person name="Kishida Y."/>
            <person name="Kiyokawa C."/>
            <person name="Kohara M."/>
            <person name="Matsumoto M."/>
            <person name="Matsuno A."/>
            <person name="Nakazaki N."/>
            <person name="Shimpo S."/>
            <person name="Takeuchi C."/>
            <person name="Yamada M."/>
            <person name="Tabata S."/>
        </authorList>
    </citation>
    <scope>NUCLEOTIDE SEQUENCE [LARGE SCALE GENOMIC DNA]</scope>
    <source>
        <strain evidence="8">ATCC 29082 / PCC 7421</strain>
    </source>
</reference>
<evidence type="ECO:0000256" key="2">
    <source>
        <dbReference type="ARBA" id="ARBA00023082"/>
    </source>
</evidence>
<sequence length="426" mass="48331">MDQPFSSKVSLKPLPRSRRSMPPSHPPKRQDVLSVFSTFLDISPETAALWVPDHRLRRSAQILLAEDLTKRAGADGLARALLSQWQRQPCPGLTRLHLIAYLQESCYWAAWKVCESRPATRSQLTDLFQAGIVKVDVILTKFNVELGFGLDSYAFNSFKNTIRHELNRRELSSANCSSDWSLLRHTGRESLGTALRHANHPDAEIDRYVLAWLSYQRLYVPADASRTRRLSGPDAATWDLIAQDFNRQRPLHLPPSSPAAEAADIARWMRLCAEALRAYRPRFVSIDAPRTDLEGTAEPLAIPTESAFDAVQRQEEREYAEAINRVLCLALDGLDPPKRRLLDLYHGEELGQKQIAQQIGKDQGTVSRQLTRCRGELVVALAKWSQEKLNISLTCEVLKRLEAVVDEWLCEHYGQTRCWQQESASE</sequence>
<keyword evidence="3" id="KW-0238">DNA-binding</keyword>
<keyword evidence="8" id="KW-1185">Reference proteome</keyword>
<dbReference type="InterPro" id="IPR036388">
    <property type="entry name" value="WH-like_DNA-bd_sf"/>
</dbReference>
<evidence type="ECO:0000256" key="1">
    <source>
        <dbReference type="ARBA" id="ARBA00023015"/>
    </source>
</evidence>
<dbReference type="InterPro" id="IPR013324">
    <property type="entry name" value="RNA_pol_sigma_r3/r4-like"/>
</dbReference>
<dbReference type="PATRIC" id="fig|251221.4.peg.736"/>
<gene>
    <name evidence="7" type="ordered locus">glr0723</name>
</gene>
<keyword evidence="1" id="KW-0805">Transcription regulation</keyword>
<dbReference type="GO" id="GO:0016987">
    <property type="term" value="F:sigma factor activity"/>
    <property type="evidence" value="ECO:0000318"/>
    <property type="project" value="GO_Central"/>
</dbReference>
<dbReference type="NCBIfam" id="TIGR02937">
    <property type="entry name" value="sigma70-ECF"/>
    <property type="match status" value="1"/>
</dbReference>
<proteinExistence type="predicted"/>
<organism evidence="7 8">
    <name type="scientific">Gloeobacter violaceus (strain ATCC 29082 / PCC 7421)</name>
    <dbReference type="NCBI Taxonomy" id="251221"/>
    <lineage>
        <taxon>Bacteria</taxon>
        <taxon>Bacillati</taxon>
        <taxon>Cyanobacteriota</taxon>
        <taxon>Cyanophyceae</taxon>
        <taxon>Gloeobacterales</taxon>
        <taxon>Gloeobacteraceae</taxon>
        <taxon>Gloeobacter</taxon>
    </lineage>
</organism>
<dbReference type="HOGENOM" id="CLU_042265_0_0_3"/>
<dbReference type="InParanoid" id="Q7NMP2"/>
<dbReference type="OrthoDB" id="527295at2"/>
<evidence type="ECO:0000259" key="6">
    <source>
        <dbReference type="Pfam" id="PF04545"/>
    </source>
</evidence>
<dbReference type="InterPro" id="IPR014284">
    <property type="entry name" value="RNA_pol_sigma-70_dom"/>
</dbReference>
<protein>
    <submittedName>
        <fullName evidence="7">Glr0723 protein</fullName>
    </submittedName>
</protein>
<dbReference type="InterPro" id="IPR007630">
    <property type="entry name" value="RNA_pol_sigma70_r4"/>
</dbReference>
<dbReference type="PANTHER" id="PTHR30385">
    <property type="entry name" value="SIGMA FACTOR F FLAGELLAR"/>
    <property type="match status" value="1"/>
</dbReference>
<evidence type="ECO:0000256" key="4">
    <source>
        <dbReference type="ARBA" id="ARBA00023163"/>
    </source>
</evidence>